<evidence type="ECO:0000259" key="1">
    <source>
        <dbReference type="PROSITE" id="PS50164"/>
    </source>
</evidence>
<gene>
    <name evidence="2" type="ORF">NG799_21820</name>
</gene>
<name>A0ABT2MW28_9CYAN</name>
<dbReference type="Pfam" id="PF07878">
    <property type="entry name" value="RHH_5"/>
    <property type="match status" value="1"/>
</dbReference>
<dbReference type="Gene3D" id="3.40.1440.10">
    <property type="entry name" value="GIY-YIG endonuclease"/>
    <property type="match status" value="1"/>
</dbReference>
<dbReference type="Proteomes" id="UP001525890">
    <property type="component" value="Unassembled WGS sequence"/>
</dbReference>
<keyword evidence="3" id="KW-1185">Reference proteome</keyword>
<dbReference type="PROSITE" id="PS50164">
    <property type="entry name" value="GIY_YIG"/>
    <property type="match status" value="1"/>
</dbReference>
<sequence>MATLADRRELPECPAIYFVLEKDTVVYIGQTVNLRQRISGHHRLPEWKVRDDIQIRWLPCNNAATLPQLEKHLIDMVQPEMNGKSCRGEVGSDESTSAVRISITFSDEEYEFLAEEAARKERTLAAQIRYWVKEKMRQAKE</sequence>
<feature type="domain" description="GIY-YIG" evidence="1">
    <location>
        <begin position="12"/>
        <end position="83"/>
    </location>
</feature>
<dbReference type="InterPro" id="IPR000305">
    <property type="entry name" value="GIY-YIG_endonuc"/>
</dbReference>
<dbReference type="InterPro" id="IPR035901">
    <property type="entry name" value="GIY-YIG_endonuc_sf"/>
</dbReference>
<dbReference type="CDD" id="cd00719">
    <property type="entry name" value="GIY-YIG_SF"/>
    <property type="match status" value="1"/>
</dbReference>
<organism evidence="2 3">
    <name type="scientific">Laspinema palackyanum D2a</name>
    <dbReference type="NCBI Taxonomy" id="2953684"/>
    <lineage>
        <taxon>Bacteria</taxon>
        <taxon>Bacillati</taxon>
        <taxon>Cyanobacteriota</taxon>
        <taxon>Cyanophyceae</taxon>
        <taxon>Oscillatoriophycideae</taxon>
        <taxon>Oscillatoriales</taxon>
        <taxon>Laspinemataceae</taxon>
        <taxon>Laspinema</taxon>
        <taxon>Laspinema palackyanum</taxon>
    </lineage>
</organism>
<comment type="caution">
    <text evidence="2">The sequence shown here is derived from an EMBL/GenBank/DDBJ whole genome shotgun (WGS) entry which is preliminary data.</text>
</comment>
<dbReference type="Pfam" id="PF01541">
    <property type="entry name" value="GIY-YIG"/>
    <property type="match status" value="1"/>
</dbReference>
<dbReference type="InterPro" id="IPR012869">
    <property type="entry name" value="RHH_5"/>
</dbReference>
<dbReference type="RefSeq" id="WP_368008433.1">
    <property type="nucleotide sequence ID" value="NZ_JAMXFF010000040.1"/>
</dbReference>
<proteinExistence type="predicted"/>
<reference evidence="2 3" key="1">
    <citation type="journal article" date="2022" name="Front. Microbiol.">
        <title>High genomic differentiation and limited gene flow indicate recent cryptic speciation within the genus Laspinema (cyanobacteria).</title>
        <authorList>
            <person name="Stanojkovic A."/>
            <person name="Skoupy S."/>
            <person name="Skaloud P."/>
            <person name="Dvorak P."/>
        </authorList>
    </citation>
    <scope>NUCLEOTIDE SEQUENCE [LARGE SCALE GENOMIC DNA]</scope>
    <source>
        <strain evidence="2 3">D2a</strain>
    </source>
</reference>
<dbReference type="EMBL" id="JAMXFF010000040">
    <property type="protein sequence ID" value="MCT7968953.1"/>
    <property type="molecule type" value="Genomic_DNA"/>
</dbReference>
<evidence type="ECO:0000313" key="3">
    <source>
        <dbReference type="Proteomes" id="UP001525890"/>
    </source>
</evidence>
<accession>A0ABT2MW28</accession>
<evidence type="ECO:0000313" key="2">
    <source>
        <dbReference type="EMBL" id="MCT7968953.1"/>
    </source>
</evidence>
<dbReference type="SUPFAM" id="SSF82771">
    <property type="entry name" value="GIY-YIG endonuclease"/>
    <property type="match status" value="1"/>
</dbReference>
<protein>
    <submittedName>
        <fullName evidence="2">GIY-YIG nuclease family protein</fullName>
    </submittedName>
</protein>